<comment type="caution">
    <text evidence="8">The sequence shown here is derived from an EMBL/GenBank/DDBJ whole genome shotgun (WGS) entry which is preliminary data.</text>
</comment>
<dbReference type="GO" id="GO:0000786">
    <property type="term" value="C:nucleosome"/>
    <property type="evidence" value="ECO:0007669"/>
    <property type="project" value="UniProtKB-KW"/>
</dbReference>
<gene>
    <name evidence="8" type="ORF">R3P38DRAFT_3132710</name>
</gene>
<evidence type="ECO:0000256" key="2">
    <source>
        <dbReference type="ARBA" id="ARBA00004286"/>
    </source>
</evidence>
<reference evidence="8 9" key="1">
    <citation type="journal article" date="2024" name="J Genomics">
        <title>Draft genome sequencing and assembly of Favolaschia claudopus CIRM-BRFM 2984 isolated from oak limbs.</title>
        <authorList>
            <person name="Navarro D."/>
            <person name="Drula E."/>
            <person name="Chaduli D."/>
            <person name="Cazenave R."/>
            <person name="Ahrendt S."/>
            <person name="Wang J."/>
            <person name="Lipzen A."/>
            <person name="Daum C."/>
            <person name="Barry K."/>
            <person name="Grigoriev I.V."/>
            <person name="Favel A."/>
            <person name="Rosso M.N."/>
            <person name="Martin F."/>
        </authorList>
    </citation>
    <scope>NUCLEOTIDE SEQUENCE [LARGE SCALE GENOMIC DNA]</scope>
    <source>
        <strain evidence="8 9">CIRM-BRFM 2984</strain>
    </source>
</reference>
<dbReference type="AlphaFoldDB" id="A0AAV9Z800"/>
<dbReference type="SUPFAM" id="SSF47113">
    <property type="entry name" value="Histone-fold"/>
    <property type="match status" value="1"/>
</dbReference>
<dbReference type="EMBL" id="JAWWNJ010000183">
    <property type="protein sequence ID" value="KAK6974514.1"/>
    <property type="molecule type" value="Genomic_DNA"/>
</dbReference>
<evidence type="ECO:0000256" key="5">
    <source>
        <dbReference type="ARBA" id="ARBA00023125"/>
    </source>
</evidence>
<comment type="subcellular location">
    <subcellularLocation>
        <location evidence="2">Chromosome</location>
    </subcellularLocation>
    <subcellularLocation>
        <location evidence="1">Nucleus</location>
    </subcellularLocation>
</comment>
<sequence length="111" mass="12856">MRAPFPMRGGAKSRCCRRVWRDRVEDISKPEIRRLARSGGVKRTSNLMYAEIRGDLKAYLHTIAREAIAYSDHRRRDTSSGWQLRPNATLKAEDVACALRRRGARIYGYNF</sequence>
<name>A0AAV9Z800_9AGAR</name>
<keyword evidence="4" id="KW-0158">Chromosome</keyword>
<accession>A0AAV9Z800</accession>
<protein>
    <recommendedName>
        <fullName evidence="10">Histone H4</fullName>
    </recommendedName>
</protein>
<evidence type="ECO:0000313" key="9">
    <source>
        <dbReference type="Proteomes" id="UP001362999"/>
    </source>
</evidence>
<dbReference type="GO" id="GO:0030527">
    <property type="term" value="F:structural constituent of chromatin"/>
    <property type="evidence" value="ECO:0007669"/>
    <property type="project" value="InterPro"/>
</dbReference>
<dbReference type="GO" id="GO:0046982">
    <property type="term" value="F:protein heterodimerization activity"/>
    <property type="evidence" value="ECO:0007669"/>
    <property type="project" value="InterPro"/>
</dbReference>
<evidence type="ECO:0000313" key="8">
    <source>
        <dbReference type="EMBL" id="KAK6974514.1"/>
    </source>
</evidence>
<evidence type="ECO:0000256" key="4">
    <source>
        <dbReference type="ARBA" id="ARBA00022454"/>
    </source>
</evidence>
<organism evidence="8 9">
    <name type="scientific">Favolaschia claudopus</name>
    <dbReference type="NCBI Taxonomy" id="2862362"/>
    <lineage>
        <taxon>Eukaryota</taxon>
        <taxon>Fungi</taxon>
        <taxon>Dikarya</taxon>
        <taxon>Basidiomycota</taxon>
        <taxon>Agaricomycotina</taxon>
        <taxon>Agaricomycetes</taxon>
        <taxon>Agaricomycetidae</taxon>
        <taxon>Agaricales</taxon>
        <taxon>Marasmiineae</taxon>
        <taxon>Mycenaceae</taxon>
        <taxon>Favolaschia</taxon>
    </lineage>
</organism>
<keyword evidence="7" id="KW-0544">Nucleosome core</keyword>
<dbReference type="PRINTS" id="PR00623">
    <property type="entry name" value="HISTONEH4"/>
</dbReference>
<keyword evidence="6" id="KW-0539">Nucleus</keyword>
<dbReference type="PANTHER" id="PTHR10484">
    <property type="entry name" value="HISTONE H4"/>
    <property type="match status" value="1"/>
</dbReference>
<evidence type="ECO:0000256" key="7">
    <source>
        <dbReference type="ARBA" id="ARBA00023269"/>
    </source>
</evidence>
<dbReference type="Gene3D" id="1.10.20.10">
    <property type="entry name" value="Histone, subunit A"/>
    <property type="match status" value="1"/>
</dbReference>
<evidence type="ECO:0008006" key="10">
    <source>
        <dbReference type="Google" id="ProtNLM"/>
    </source>
</evidence>
<evidence type="ECO:0000256" key="1">
    <source>
        <dbReference type="ARBA" id="ARBA00004123"/>
    </source>
</evidence>
<keyword evidence="5" id="KW-0238">DNA-binding</keyword>
<proteinExistence type="inferred from homology"/>
<evidence type="ECO:0000256" key="6">
    <source>
        <dbReference type="ARBA" id="ARBA00023242"/>
    </source>
</evidence>
<comment type="similarity">
    <text evidence="3">Belongs to the histone H4 family.</text>
</comment>
<dbReference type="CDD" id="cd22912">
    <property type="entry name" value="HFD_H4"/>
    <property type="match status" value="1"/>
</dbReference>
<dbReference type="GO" id="GO:0003677">
    <property type="term" value="F:DNA binding"/>
    <property type="evidence" value="ECO:0007669"/>
    <property type="project" value="UniProtKB-KW"/>
</dbReference>
<dbReference type="Proteomes" id="UP001362999">
    <property type="component" value="Unassembled WGS sequence"/>
</dbReference>
<keyword evidence="9" id="KW-1185">Reference proteome</keyword>
<dbReference type="GO" id="GO:0005634">
    <property type="term" value="C:nucleus"/>
    <property type="evidence" value="ECO:0007669"/>
    <property type="project" value="UniProtKB-SubCell"/>
</dbReference>
<dbReference type="InterPro" id="IPR001951">
    <property type="entry name" value="Histone_H4"/>
</dbReference>
<evidence type="ECO:0000256" key="3">
    <source>
        <dbReference type="ARBA" id="ARBA00006564"/>
    </source>
</evidence>
<dbReference type="InterPro" id="IPR009072">
    <property type="entry name" value="Histone-fold"/>
</dbReference>